<dbReference type="PANTHER" id="PTHR10584">
    <property type="entry name" value="SUGAR KINASE"/>
    <property type="match status" value="1"/>
</dbReference>
<evidence type="ECO:0000313" key="4">
    <source>
        <dbReference type="EMBL" id="MBJ7600049.1"/>
    </source>
</evidence>
<reference evidence="4" key="1">
    <citation type="submission" date="2020-10" db="EMBL/GenBank/DDBJ databases">
        <title>Ca. Dormibacterota MAGs.</title>
        <authorList>
            <person name="Montgomery K."/>
        </authorList>
    </citation>
    <scope>NUCLEOTIDE SEQUENCE [LARGE SCALE GENOMIC DNA]</scope>
    <source>
        <strain evidence="4">SC8812_S17_10</strain>
    </source>
</reference>
<dbReference type="GO" id="GO:0016301">
    <property type="term" value="F:kinase activity"/>
    <property type="evidence" value="ECO:0007669"/>
    <property type="project" value="UniProtKB-KW"/>
</dbReference>
<evidence type="ECO:0000256" key="1">
    <source>
        <dbReference type="ARBA" id="ARBA00022679"/>
    </source>
</evidence>
<dbReference type="InterPro" id="IPR002139">
    <property type="entry name" value="Ribo/fructo_kinase"/>
</dbReference>
<evidence type="ECO:0000256" key="2">
    <source>
        <dbReference type="ARBA" id="ARBA00022777"/>
    </source>
</evidence>
<dbReference type="Pfam" id="PF00294">
    <property type="entry name" value="PfkB"/>
    <property type="match status" value="1"/>
</dbReference>
<keyword evidence="1" id="KW-0808">Transferase</keyword>
<dbReference type="GO" id="GO:0006796">
    <property type="term" value="P:phosphate-containing compound metabolic process"/>
    <property type="evidence" value="ECO:0007669"/>
    <property type="project" value="UniProtKB-ARBA"/>
</dbReference>
<gene>
    <name evidence="4" type="ORF">JF922_18475</name>
</gene>
<feature type="non-terminal residue" evidence="4">
    <location>
        <position position="279"/>
    </location>
</feature>
<dbReference type="EMBL" id="JAEKNR010000183">
    <property type="protein sequence ID" value="MBJ7600049.1"/>
    <property type="molecule type" value="Genomic_DNA"/>
</dbReference>
<keyword evidence="5" id="KW-1185">Reference proteome</keyword>
<organism evidence="4 5">
    <name type="scientific">Candidatus Nephthysia bennettiae</name>
    <dbReference type="NCBI Taxonomy" id="3127016"/>
    <lineage>
        <taxon>Bacteria</taxon>
        <taxon>Bacillati</taxon>
        <taxon>Candidatus Dormiibacterota</taxon>
        <taxon>Candidatus Dormibacteria</taxon>
        <taxon>Candidatus Dormibacterales</taxon>
        <taxon>Candidatus Dormibacteraceae</taxon>
        <taxon>Candidatus Nephthysia</taxon>
    </lineage>
</organism>
<dbReference type="PRINTS" id="PR00990">
    <property type="entry name" value="RIBOKINASE"/>
</dbReference>
<proteinExistence type="predicted"/>
<accession>A0A934NAR4</accession>
<dbReference type="AlphaFoldDB" id="A0A934NAR4"/>
<evidence type="ECO:0000313" key="5">
    <source>
        <dbReference type="Proteomes" id="UP000612893"/>
    </source>
</evidence>
<sequence>MRAAVVAGHLCVDLVPELRALPSTGPGDLAEVGALHLSAGGCVANTGGDLAALGATVAAVGDVGDDELGAVLVHLLAERGTRTDQVRRLPGHSTSYSIVLQPPGRDRSFWHHVGANAAFDGSAVDLDGADLLHVGYPSLLPALMASDADPLVALLTRARTAGVTTSLDLAVLDPDSPAVALDWPGLLARILPLVDVMTPSADDMRTALRLEPEGLDETADRLVGLGAAVVMVTGGTDGLALRTANARRLEDAGALFADERRQRAWAGRVDFTPAPKVEV</sequence>
<keyword evidence="2 4" id="KW-0418">Kinase</keyword>
<dbReference type="PANTHER" id="PTHR10584:SF166">
    <property type="entry name" value="RIBOKINASE"/>
    <property type="match status" value="1"/>
</dbReference>
<evidence type="ECO:0000259" key="3">
    <source>
        <dbReference type="Pfam" id="PF00294"/>
    </source>
</evidence>
<feature type="domain" description="Carbohydrate kinase PfkB" evidence="3">
    <location>
        <begin position="3"/>
        <end position="243"/>
    </location>
</feature>
<dbReference type="Proteomes" id="UP000612893">
    <property type="component" value="Unassembled WGS sequence"/>
</dbReference>
<dbReference type="InterPro" id="IPR029056">
    <property type="entry name" value="Ribokinase-like"/>
</dbReference>
<protein>
    <submittedName>
        <fullName evidence="4">Carbohydrate kinase family protein</fullName>
    </submittedName>
</protein>
<comment type="caution">
    <text evidence="4">The sequence shown here is derived from an EMBL/GenBank/DDBJ whole genome shotgun (WGS) entry which is preliminary data.</text>
</comment>
<name>A0A934NAR4_9BACT</name>
<dbReference type="InterPro" id="IPR011611">
    <property type="entry name" value="PfkB_dom"/>
</dbReference>
<dbReference type="RefSeq" id="WP_338203729.1">
    <property type="nucleotide sequence ID" value="NZ_JAEKNR010000183.1"/>
</dbReference>
<dbReference type="SUPFAM" id="SSF53613">
    <property type="entry name" value="Ribokinase-like"/>
    <property type="match status" value="1"/>
</dbReference>
<dbReference type="Gene3D" id="3.40.1190.20">
    <property type="match status" value="1"/>
</dbReference>